<dbReference type="EMBL" id="JAENGY010002032">
    <property type="protein sequence ID" value="KAG6945740.1"/>
    <property type="molecule type" value="Genomic_DNA"/>
</dbReference>
<sequence length="62" mass="7190">MVRLVCVLTLPPTSPFWVELDESRTLDELKKETKRVNEDLITCDADKLQLYLAKRGGNWLNN</sequence>
<gene>
    <name evidence="5" type="ORF">JG688_00016404</name>
</gene>
<comment type="subcellular location">
    <subcellularLocation>
        <location evidence="1">Host cell</location>
    </subcellularLocation>
    <subcellularLocation>
        <location evidence="2">Secreted</location>
    </subcellularLocation>
</comment>
<evidence type="ECO:0000256" key="3">
    <source>
        <dbReference type="ARBA" id="ARBA00022525"/>
    </source>
</evidence>
<protein>
    <recommendedName>
        <fullName evidence="4">Crinkler effector protein N-terminal domain-containing protein</fullName>
    </recommendedName>
</protein>
<feature type="domain" description="Crinkler effector protein N-terminal" evidence="4">
    <location>
        <begin position="2"/>
        <end position="61"/>
    </location>
</feature>
<dbReference type="Pfam" id="PF20147">
    <property type="entry name" value="Crinkler"/>
    <property type="match status" value="1"/>
</dbReference>
<keyword evidence="6" id="KW-1185">Reference proteome</keyword>
<accession>A0A8J5MCV8</accession>
<dbReference type="InterPro" id="IPR045379">
    <property type="entry name" value="Crinkler_N"/>
</dbReference>
<comment type="caution">
    <text evidence="5">The sequence shown here is derived from an EMBL/GenBank/DDBJ whole genome shotgun (WGS) entry which is preliminary data.</text>
</comment>
<dbReference type="AlphaFoldDB" id="A0A8J5MCV8"/>
<evidence type="ECO:0000256" key="1">
    <source>
        <dbReference type="ARBA" id="ARBA00004340"/>
    </source>
</evidence>
<dbReference type="Proteomes" id="UP000709295">
    <property type="component" value="Unassembled WGS sequence"/>
</dbReference>
<dbReference type="GO" id="GO:0043657">
    <property type="term" value="C:host cell"/>
    <property type="evidence" value="ECO:0007669"/>
    <property type="project" value="UniProtKB-SubCell"/>
</dbReference>
<proteinExistence type="predicted"/>
<evidence type="ECO:0000313" key="5">
    <source>
        <dbReference type="EMBL" id="KAG6945740.1"/>
    </source>
</evidence>
<keyword evidence="3" id="KW-0964">Secreted</keyword>
<evidence type="ECO:0000256" key="2">
    <source>
        <dbReference type="ARBA" id="ARBA00004613"/>
    </source>
</evidence>
<evidence type="ECO:0000313" key="6">
    <source>
        <dbReference type="Proteomes" id="UP000709295"/>
    </source>
</evidence>
<organism evidence="5 6">
    <name type="scientific">Phytophthora aleatoria</name>
    <dbReference type="NCBI Taxonomy" id="2496075"/>
    <lineage>
        <taxon>Eukaryota</taxon>
        <taxon>Sar</taxon>
        <taxon>Stramenopiles</taxon>
        <taxon>Oomycota</taxon>
        <taxon>Peronosporomycetes</taxon>
        <taxon>Peronosporales</taxon>
        <taxon>Peronosporaceae</taxon>
        <taxon>Phytophthora</taxon>
    </lineage>
</organism>
<name>A0A8J5MCV8_9STRA</name>
<evidence type="ECO:0000259" key="4">
    <source>
        <dbReference type="Pfam" id="PF20147"/>
    </source>
</evidence>
<dbReference type="GO" id="GO:0005576">
    <property type="term" value="C:extracellular region"/>
    <property type="evidence" value="ECO:0007669"/>
    <property type="project" value="UniProtKB-SubCell"/>
</dbReference>
<reference evidence="5" key="1">
    <citation type="submission" date="2021-01" db="EMBL/GenBank/DDBJ databases">
        <title>Phytophthora aleatoria, a newly-described species from Pinus radiata is distinct from Phytophthora cactorum isolates based on comparative genomics.</title>
        <authorList>
            <person name="Mcdougal R."/>
            <person name="Panda P."/>
            <person name="Williams N."/>
            <person name="Studholme D.J."/>
        </authorList>
    </citation>
    <scope>NUCLEOTIDE SEQUENCE</scope>
    <source>
        <strain evidence="5">NZFS 4037</strain>
    </source>
</reference>